<protein>
    <recommendedName>
        <fullName evidence="3">LRAT domain-containing protein</fullName>
    </recommendedName>
</protein>
<accession>A0A9D3NIY5</accession>
<keyword evidence="2" id="KW-1185">Reference proteome</keyword>
<evidence type="ECO:0000313" key="1">
    <source>
        <dbReference type="EMBL" id="KAG7322930.1"/>
    </source>
</evidence>
<gene>
    <name evidence="1" type="ORF">KOW79_014276</name>
</gene>
<evidence type="ECO:0008006" key="3">
    <source>
        <dbReference type="Google" id="ProtNLM"/>
    </source>
</evidence>
<reference evidence="1 2" key="1">
    <citation type="submission" date="2021-06" db="EMBL/GenBank/DDBJ databases">
        <title>Chromosome-level genome assembly of the red-tail catfish (Hemibagrus wyckioides).</title>
        <authorList>
            <person name="Shao F."/>
        </authorList>
    </citation>
    <scope>NUCLEOTIDE SEQUENCE [LARGE SCALE GENOMIC DNA]</scope>
    <source>
        <strain evidence="1">EC202008001</strain>
        <tissue evidence="1">Blood</tissue>
    </source>
</reference>
<evidence type="ECO:0000313" key="2">
    <source>
        <dbReference type="Proteomes" id="UP000824219"/>
    </source>
</evidence>
<proteinExistence type="predicted"/>
<dbReference type="EMBL" id="JAHKSW010000016">
    <property type="protein sequence ID" value="KAG7322930.1"/>
    <property type="molecule type" value="Genomic_DNA"/>
</dbReference>
<comment type="caution">
    <text evidence="1">The sequence shown here is derived from an EMBL/GenBank/DDBJ whole genome shotgun (WGS) entry which is preliminary data.</text>
</comment>
<name>A0A9D3NIY5_9TELE</name>
<organism evidence="1 2">
    <name type="scientific">Hemibagrus wyckioides</name>
    <dbReference type="NCBI Taxonomy" id="337641"/>
    <lineage>
        <taxon>Eukaryota</taxon>
        <taxon>Metazoa</taxon>
        <taxon>Chordata</taxon>
        <taxon>Craniata</taxon>
        <taxon>Vertebrata</taxon>
        <taxon>Euteleostomi</taxon>
        <taxon>Actinopterygii</taxon>
        <taxon>Neopterygii</taxon>
        <taxon>Teleostei</taxon>
        <taxon>Ostariophysi</taxon>
        <taxon>Siluriformes</taxon>
        <taxon>Bagridae</taxon>
        <taxon>Hemibagrus</taxon>
    </lineage>
</organism>
<sequence length="274" mass="31541">MESPCHILWIELGYDPDRFSLVKNYNDDYKGNSKIGDLFVIETDDREFYHAGVYYSKDEILHFMKASSSQDQIHFDKVEVFSRGKKFAIYRKKDEISEYTVKQNFHKLVATKPQFHIEYYNSIHFASDVLCVMQLTQDNLLTGLGHAPRGFSRVKYFDDDYSGNSEIGDLFIVKSDIPAIYHAGVYYKKEEIVHFRKKTTQSRSSGSSSNPSPDNIKKLIRTNPVYDLLTYNCIHFAMEVLGVTKDGREDLTVFSINNGTGGVILNNSYLNQRS</sequence>
<dbReference type="Proteomes" id="UP000824219">
    <property type="component" value="Linkage Group LG16"/>
</dbReference>
<dbReference type="OrthoDB" id="9597681at2759"/>
<dbReference type="AlphaFoldDB" id="A0A9D3NIY5"/>